<dbReference type="Pfam" id="PF14111">
    <property type="entry name" value="DUF4283"/>
    <property type="match status" value="1"/>
</dbReference>
<feature type="domain" description="DUF4283" evidence="1">
    <location>
        <begin position="34"/>
        <end position="113"/>
    </location>
</feature>
<sequence>MGSELEEDFKNFNLSAKEEDGIEIAEDDIKARMKECALSLMGSLFGEKRASFMGLKNTMQNIWLTKNPFFSRMVGSNEYQFIFQTEEDRKKVLEGKAWTFDGQYLLLKEWSAENNDYTEEEHKIELWVQIRDLPLHWVT</sequence>
<proteinExistence type="predicted"/>
<keyword evidence="3" id="KW-1185">Reference proteome</keyword>
<dbReference type="Proteomes" id="UP001153555">
    <property type="component" value="Unassembled WGS sequence"/>
</dbReference>
<dbReference type="PANTHER" id="PTHR31286:SF167">
    <property type="entry name" value="OS09G0268800 PROTEIN"/>
    <property type="match status" value="1"/>
</dbReference>
<reference evidence="2" key="1">
    <citation type="submission" date="2019-12" db="EMBL/GenBank/DDBJ databases">
        <authorList>
            <person name="Scholes J."/>
        </authorList>
    </citation>
    <scope>NUCLEOTIDE SEQUENCE</scope>
</reference>
<evidence type="ECO:0000259" key="1">
    <source>
        <dbReference type="Pfam" id="PF14111"/>
    </source>
</evidence>
<gene>
    <name evidence="2" type="ORF">SHERM_25584</name>
</gene>
<evidence type="ECO:0000313" key="2">
    <source>
        <dbReference type="EMBL" id="CAA0830121.1"/>
    </source>
</evidence>
<dbReference type="AlphaFoldDB" id="A0A9N7NJJ1"/>
<dbReference type="PANTHER" id="PTHR31286">
    <property type="entry name" value="GLYCINE-RICH CELL WALL STRUCTURAL PROTEIN 1.8-LIKE"/>
    <property type="match status" value="1"/>
</dbReference>
<dbReference type="InterPro" id="IPR025558">
    <property type="entry name" value="DUF4283"/>
</dbReference>
<dbReference type="InterPro" id="IPR040256">
    <property type="entry name" value="At4g02000-like"/>
</dbReference>
<protein>
    <recommendedName>
        <fullName evidence="1">DUF4283 domain-containing protein</fullName>
    </recommendedName>
</protein>
<comment type="caution">
    <text evidence="2">The sequence shown here is derived from an EMBL/GenBank/DDBJ whole genome shotgun (WGS) entry which is preliminary data.</text>
</comment>
<evidence type="ECO:0000313" key="3">
    <source>
        <dbReference type="Proteomes" id="UP001153555"/>
    </source>
</evidence>
<accession>A0A9N7NJJ1</accession>
<name>A0A9N7NJJ1_STRHE</name>
<organism evidence="2 3">
    <name type="scientific">Striga hermonthica</name>
    <name type="common">Purple witchweed</name>
    <name type="synonym">Buchnera hermonthica</name>
    <dbReference type="NCBI Taxonomy" id="68872"/>
    <lineage>
        <taxon>Eukaryota</taxon>
        <taxon>Viridiplantae</taxon>
        <taxon>Streptophyta</taxon>
        <taxon>Embryophyta</taxon>
        <taxon>Tracheophyta</taxon>
        <taxon>Spermatophyta</taxon>
        <taxon>Magnoliopsida</taxon>
        <taxon>eudicotyledons</taxon>
        <taxon>Gunneridae</taxon>
        <taxon>Pentapetalae</taxon>
        <taxon>asterids</taxon>
        <taxon>lamiids</taxon>
        <taxon>Lamiales</taxon>
        <taxon>Orobanchaceae</taxon>
        <taxon>Buchnereae</taxon>
        <taxon>Striga</taxon>
    </lineage>
</organism>
<dbReference type="OrthoDB" id="1029220at2759"/>
<dbReference type="EMBL" id="CACSLK010027813">
    <property type="protein sequence ID" value="CAA0830121.1"/>
    <property type="molecule type" value="Genomic_DNA"/>
</dbReference>